<keyword evidence="3" id="KW-1185">Reference proteome</keyword>
<sequence>MGRWGHRMFEGDQDMDIEGQIISEIQKKVKARGVYMEDEHMFDLFYNLEEPDYRPTRFSITSRELRGHIKSMSGQLLKQYRTNPDASYGQYATIVLSAVMMKTGCKISEENRTFLRQAAHGTSSRSSRSWFALFSGDIGFRDPGKAQFLSALDNYKNGKPRDFRAPRSVAEQGPPAGEGED</sequence>
<organism evidence="2 3">
    <name type="scientific">Cladophialophora chaetospira</name>
    <dbReference type="NCBI Taxonomy" id="386627"/>
    <lineage>
        <taxon>Eukaryota</taxon>
        <taxon>Fungi</taxon>
        <taxon>Dikarya</taxon>
        <taxon>Ascomycota</taxon>
        <taxon>Pezizomycotina</taxon>
        <taxon>Eurotiomycetes</taxon>
        <taxon>Chaetothyriomycetidae</taxon>
        <taxon>Chaetothyriales</taxon>
        <taxon>Herpotrichiellaceae</taxon>
        <taxon>Cladophialophora</taxon>
    </lineage>
</organism>
<gene>
    <name evidence="2" type="ORF">H2200_000994</name>
</gene>
<proteinExistence type="predicted"/>
<dbReference type="AlphaFoldDB" id="A0AA39CRI8"/>
<evidence type="ECO:0000313" key="2">
    <source>
        <dbReference type="EMBL" id="KAJ9617273.1"/>
    </source>
</evidence>
<comment type="caution">
    <text evidence="2">The sequence shown here is derived from an EMBL/GenBank/DDBJ whole genome shotgun (WGS) entry which is preliminary data.</text>
</comment>
<feature type="region of interest" description="Disordered" evidence="1">
    <location>
        <begin position="158"/>
        <end position="181"/>
    </location>
</feature>
<dbReference type="EMBL" id="JAPDRK010000001">
    <property type="protein sequence ID" value="KAJ9617273.1"/>
    <property type="molecule type" value="Genomic_DNA"/>
</dbReference>
<evidence type="ECO:0000313" key="3">
    <source>
        <dbReference type="Proteomes" id="UP001172673"/>
    </source>
</evidence>
<accession>A0AA39CRI8</accession>
<protein>
    <submittedName>
        <fullName evidence="2">Uncharacterized protein</fullName>
    </submittedName>
</protein>
<reference evidence="2" key="1">
    <citation type="submission" date="2022-10" db="EMBL/GenBank/DDBJ databases">
        <title>Culturing micro-colonial fungi from biological soil crusts in the Mojave desert and describing Neophaeococcomyces mojavensis, and introducing the new genera and species Taxawa tesnikishii.</title>
        <authorList>
            <person name="Kurbessoian T."/>
            <person name="Stajich J.E."/>
        </authorList>
    </citation>
    <scope>NUCLEOTIDE SEQUENCE</scope>
    <source>
        <strain evidence="2">TK_41</strain>
    </source>
</reference>
<evidence type="ECO:0000256" key="1">
    <source>
        <dbReference type="SAM" id="MobiDB-lite"/>
    </source>
</evidence>
<name>A0AA39CRI8_9EURO</name>
<dbReference type="Proteomes" id="UP001172673">
    <property type="component" value="Unassembled WGS sequence"/>
</dbReference>